<evidence type="ECO:0000313" key="6">
    <source>
        <dbReference type="Proteomes" id="UP000192796"/>
    </source>
</evidence>
<dbReference type="Gene3D" id="2.40.170.20">
    <property type="entry name" value="TonB-dependent receptor, beta-barrel domain"/>
    <property type="match status" value="1"/>
</dbReference>
<keyword evidence="6" id="KW-1185">Reference proteome</keyword>
<accession>A0A1V9FIV3</accession>
<dbReference type="Proteomes" id="UP000192796">
    <property type="component" value="Unassembled WGS sequence"/>
</dbReference>
<dbReference type="PANTHER" id="PTHR40980">
    <property type="entry name" value="PLUG DOMAIN-CONTAINING PROTEIN"/>
    <property type="match status" value="1"/>
</dbReference>
<dbReference type="InterPro" id="IPR036942">
    <property type="entry name" value="Beta-barrel_TonB_sf"/>
</dbReference>
<dbReference type="GO" id="GO:0009279">
    <property type="term" value="C:cell outer membrane"/>
    <property type="evidence" value="ECO:0007669"/>
    <property type="project" value="UniProtKB-SubCell"/>
</dbReference>
<dbReference type="SUPFAM" id="SSF49464">
    <property type="entry name" value="Carboxypeptidase regulatory domain-like"/>
    <property type="match status" value="1"/>
</dbReference>
<evidence type="ECO:0000256" key="3">
    <source>
        <dbReference type="ARBA" id="ARBA00023237"/>
    </source>
</evidence>
<comment type="caution">
    <text evidence="5">The sequence shown here is derived from an EMBL/GenBank/DDBJ whole genome shotgun (WGS) entry which is preliminary data.</text>
</comment>
<sequence>MKNLILLIILPVTLCIIPGRLFAQTNLKLSGSVSDSSKPLTFATIRLFKINNTKPLQTVLTNEQGRFELNKPDTGQYVLSFTHTGYAEKKVNITVTTATENLQVDPVLLTKSSGTLKEVVVTGKRPLVEQSDDKTVLNVEDDPANKTETAIDILRKTPFITIDGDDNIKVNGKENFKVLLNGRETAMFARNIKEALRGFPGTLISKIEVITTPSAKYDGEGIGGLINIITRKKVAGYNGTISTFNRTSDHINNYSINGNAKLGKFGLSVFGNAGWQAPTLQHNTNITIPTSKNIYTKRSLDGAQKYSETWNFGNAELSYEMDSLNTISAYLNTDSWSSKSISDQTITTDFTAAPSTVSYYNLDNRSNNPGLNVGSDYIRKFRNNKEREFSLRFLGEFGKQDNKLNSFQDNPGTDRYLNNNSYAINDQYTIQADNIIPLTKTTKIEGGLKAILRRASSDYESLIKYNAGEAFKPNAANTDHFKYAQDVLSAYSMYSFKFKNSSFRIGARVEYTNVKGDFIVSKTFVRNNYTTLLPNVQYTNKLNKLTTLVVSYTKRLQRPYIWDLNPFVNNNDSLNITTGNPDLGPQTQHAVSTQLRYGNGNTFAGINLEGSYSGNKIMRYSSFDQQTGITTTTSLNIGKEYQWSVGFNFSTKITPKWNVYANGSLRYNKVTNKADASQANSGLGSNFNFNTSYKFTDKFTVSTYFGFFQEPRSLQTTYPFNPWHNVAFNYKIFNDKLLISLRAVNYYEKDRAFKNITQDENFYNTNSITRPRRAGVLSLTWNFGKLTENVSKKKGVNNDDILNKPASGAGN</sequence>
<keyword evidence="2" id="KW-0472">Membrane</keyword>
<evidence type="ECO:0000259" key="4">
    <source>
        <dbReference type="Pfam" id="PF14905"/>
    </source>
</evidence>
<dbReference type="Pfam" id="PF13715">
    <property type="entry name" value="CarbopepD_reg_2"/>
    <property type="match status" value="1"/>
</dbReference>
<reference evidence="5 6" key="1">
    <citation type="submission" date="2016-03" db="EMBL/GenBank/DDBJ databases">
        <title>Niastella vici sp. nov., isolated from farmland soil.</title>
        <authorList>
            <person name="Chen L."/>
            <person name="Wang D."/>
            <person name="Yang S."/>
            <person name="Wang G."/>
        </authorList>
    </citation>
    <scope>NUCLEOTIDE SEQUENCE [LARGE SCALE GENOMIC DNA]</scope>
    <source>
        <strain evidence="5 6">DJ57</strain>
    </source>
</reference>
<dbReference type="EMBL" id="LVYD01000102">
    <property type="protein sequence ID" value="OQP58282.1"/>
    <property type="molecule type" value="Genomic_DNA"/>
</dbReference>
<dbReference type="InterPro" id="IPR041700">
    <property type="entry name" value="OMP_b-brl_3"/>
</dbReference>
<protein>
    <recommendedName>
        <fullName evidence="4">Outer membrane protein beta-barrel domain-containing protein</fullName>
    </recommendedName>
</protein>
<evidence type="ECO:0000313" key="5">
    <source>
        <dbReference type="EMBL" id="OQP58282.1"/>
    </source>
</evidence>
<evidence type="ECO:0000256" key="1">
    <source>
        <dbReference type="ARBA" id="ARBA00004442"/>
    </source>
</evidence>
<dbReference type="InterPro" id="IPR037066">
    <property type="entry name" value="Plug_dom_sf"/>
</dbReference>
<comment type="subcellular location">
    <subcellularLocation>
        <location evidence="1">Cell outer membrane</location>
    </subcellularLocation>
</comment>
<dbReference type="OrthoDB" id="905812at2"/>
<feature type="domain" description="Outer membrane protein beta-barrel" evidence="4">
    <location>
        <begin position="380"/>
        <end position="781"/>
    </location>
</feature>
<organism evidence="5 6">
    <name type="scientific">Niastella vici</name>
    <dbReference type="NCBI Taxonomy" id="1703345"/>
    <lineage>
        <taxon>Bacteria</taxon>
        <taxon>Pseudomonadati</taxon>
        <taxon>Bacteroidota</taxon>
        <taxon>Chitinophagia</taxon>
        <taxon>Chitinophagales</taxon>
        <taxon>Chitinophagaceae</taxon>
        <taxon>Niastella</taxon>
    </lineage>
</organism>
<evidence type="ECO:0000256" key="2">
    <source>
        <dbReference type="ARBA" id="ARBA00023136"/>
    </source>
</evidence>
<proteinExistence type="predicted"/>
<dbReference type="PANTHER" id="PTHR40980:SF4">
    <property type="entry name" value="TONB-DEPENDENT RECEPTOR-LIKE BETA-BARREL DOMAIN-CONTAINING PROTEIN"/>
    <property type="match status" value="1"/>
</dbReference>
<dbReference type="AlphaFoldDB" id="A0A1V9FIV3"/>
<dbReference type="STRING" id="1703345.A3860_08160"/>
<gene>
    <name evidence="5" type="ORF">A3860_08160</name>
</gene>
<dbReference type="Gene3D" id="2.60.40.1120">
    <property type="entry name" value="Carboxypeptidase-like, regulatory domain"/>
    <property type="match status" value="1"/>
</dbReference>
<dbReference type="InterPro" id="IPR008969">
    <property type="entry name" value="CarboxyPept-like_regulatory"/>
</dbReference>
<dbReference type="Pfam" id="PF14905">
    <property type="entry name" value="OMP_b-brl_3"/>
    <property type="match status" value="1"/>
</dbReference>
<dbReference type="SUPFAM" id="SSF56935">
    <property type="entry name" value="Porins"/>
    <property type="match status" value="1"/>
</dbReference>
<keyword evidence="3" id="KW-0998">Cell outer membrane</keyword>
<dbReference type="Gene3D" id="2.170.130.10">
    <property type="entry name" value="TonB-dependent receptor, plug domain"/>
    <property type="match status" value="1"/>
</dbReference>
<name>A0A1V9FIV3_9BACT</name>
<dbReference type="RefSeq" id="WP_081155435.1">
    <property type="nucleotide sequence ID" value="NZ_LVYD01000102.1"/>
</dbReference>